<evidence type="ECO:0000313" key="1">
    <source>
        <dbReference type="EMBL" id="MFB9641223.1"/>
    </source>
</evidence>
<dbReference type="EMBL" id="JBHMBL010000001">
    <property type="protein sequence ID" value="MFB9641223.1"/>
    <property type="molecule type" value="Genomic_DNA"/>
</dbReference>
<dbReference type="Proteomes" id="UP001589667">
    <property type="component" value="Unassembled WGS sequence"/>
</dbReference>
<organism evidence="1 2">
    <name type="scientific">Agromyces lapidis</name>
    <dbReference type="NCBI Taxonomy" id="279574"/>
    <lineage>
        <taxon>Bacteria</taxon>
        <taxon>Bacillati</taxon>
        <taxon>Actinomycetota</taxon>
        <taxon>Actinomycetes</taxon>
        <taxon>Micrococcales</taxon>
        <taxon>Microbacteriaceae</taxon>
        <taxon>Agromyces</taxon>
    </lineage>
</organism>
<evidence type="ECO:0000313" key="2">
    <source>
        <dbReference type="Proteomes" id="UP001589667"/>
    </source>
</evidence>
<name>A0ABV5SLK8_9MICO</name>
<protein>
    <submittedName>
        <fullName evidence="1">Uncharacterized protein</fullName>
    </submittedName>
</protein>
<gene>
    <name evidence="1" type="ORF">ACFFQV_02865</name>
</gene>
<comment type="caution">
    <text evidence="1">The sequence shown here is derived from an EMBL/GenBank/DDBJ whole genome shotgun (WGS) entry which is preliminary data.</text>
</comment>
<sequence length="91" mass="10035">MPNLLIERSALDEVTRGLERTAELIDRRREVARCEGAMFGSTIVEAAVEEAVSVLEARRSVIERLLREFAAHPTRVVDDFADLDVAIAGGI</sequence>
<accession>A0ABV5SLK8</accession>
<dbReference type="RefSeq" id="WP_157422839.1">
    <property type="nucleotide sequence ID" value="NZ_BAAANI010000006.1"/>
</dbReference>
<proteinExistence type="predicted"/>
<reference evidence="1 2" key="1">
    <citation type="submission" date="2024-09" db="EMBL/GenBank/DDBJ databases">
        <authorList>
            <person name="Sun Q."/>
            <person name="Mori K."/>
        </authorList>
    </citation>
    <scope>NUCLEOTIDE SEQUENCE [LARGE SCALE GENOMIC DNA]</scope>
    <source>
        <strain evidence="1 2">JCM 14321</strain>
    </source>
</reference>
<keyword evidence="2" id="KW-1185">Reference proteome</keyword>